<keyword evidence="2" id="KW-0949">S-adenosyl-L-methionine</keyword>
<evidence type="ECO:0000313" key="5">
    <source>
        <dbReference type="Proteomes" id="UP000287996"/>
    </source>
</evidence>
<dbReference type="GO" id="GO:0032259">
    <property type="term" value="P:methylation"/>
    <property type="evidence" value="ECO:0007669"/>
    <property type="project" value="UniProtKB-KW"/>
</dbReference>
<name>A0A432ZSB2_9GAMM</name>
<accession>A0A432ZSB2</accession>
<proteinExistence type="predicted"/>
<protein>
    <submittedName>
        <fullName evidence="4">Methyltransferase</fullName>
    </submittedName>
</protein>
<dbReference type="Proteomes" id="UP000287996">
    <property type="component" value="Unassembled WGS sequence"/>
</dbReference>
<sequence length="238" mass="26569">MSFQCRQFYLKDDHCAMKVGTDSLLLGSWCGVADSGVAADLGCGCGILALMLAQRSEHLLIHGVDSCADSLTDATSNVQQSPWPHRIILRQQDIFQPLPQPCYQQVISNPPFFVDSLESPERGRRRARHASTVQLSEWLLRAYDLLDKNGLFSTILPMQSWLQLQPLVIPTLGHPVRGCEVRSVAPKPVSRVLVEWQKKDAANAAPCQFASLVIHHQGDYSAAYQQLTAPFYLRGEQW</sequence>
<dbReference type="GO" id="GO:0008168">
    <property type="term" value="F:methyltransferase activity"/>
    <property type="evidence" value="ECO:0007669"/>
    <property type="project" value="UniProtKB-KW"/>
</dbReference>
<dbReference type="InterPro" id="IPR007848">
    <property type="entry name" value="Small_mtfrase_dom"/>
</dbReference>
<dbReference type="AlphaFoldDB" id="A0A432ZSB2"/>
<dbReference type="Pfam" id="PF05175">
    <property type="entry name" value="MTS"/>
    <property type="match status" value="1"/>
</dbReference>
<dbReference type="OrthoDB" id="5383291at2"/>
<feature type="domain" description="Methyltransferase small" evidence="3">
    <location>
        <begin position="25"/>
        <end position="116"/>
    </location>
</feature>
<dbReference type="InterPro" id="IPR050210">
    <property type="entry name" value="tRNA_Adenine-N(6)_MTase"/>
</dbReference>
<keyword evidence="4" id="KW-0808">Transferase</keyword>
<dbReference type="CDD" id="cd02440">
    <property type="entry name" value="AdoMet_MTases"/>
    <property type="match status" value="1"/>
</dbReference>
<evidence type="ECO:0000256" key="2">
    <source>
        <dbReference type="ARBA" id="ARBA00022691"/>
    </source>
</evidence>
<dbReference type="RefSeq" id="WP_126841310.1">
    <property type="nucleotide sequence ID" value="NZ_PIQH01000003.1"/>
</dbReference>
<evidence type="ECO:0000313" key="4">
    <source>
        <dbReference type="EMBL" id="RUO80779.1"/>
    </source>
</evidence>
<dbReference type="Gene3D" id="3.40.50.150">
    <property type="entry name" value="Vaccinia Virus protein VP39"/>
    <property type="match status" value="1"/>
</dbReference>
<evidence type="ECO:0000259" key="3">
    <source>
        <dbReference type="Pfam" id="PF05175"/>
    </source>
</evidence>
<dbReference type="InterPro" id="IPR029063">
    <property type="entry name" value="SAM-dependent_MTases_sf"/>
</dbReference>
<evidence type="ECO:0000256" key="1">
    <source>
        <dbReference type="ARBA" id="ARBA00022603"/>
    </source>
</evidence>
<dbReference type="EMBL" id="PIQH01000003">
    <property type="protein sequence ID" value="RUO80779.1"/>
    <property type="molecule type" value="Genomic_DNA"/>
</dbReference>
<keyword evidence="1 4" id="KW-0489">Methyltransferase</keyword>
<reference evidence="4 5" key="1">
    <citation type="journal article" date="2011" name="Front. Microbiol.">
        <title>Genomic signatures of strain selection and enhancement in Bacillus atrophaeus var. globigii, a historical biowarfare simulant.</title>
        <authorList>
            <person name="Gibbons H.S."/>
            <person name="Broomall S.M."/>
            <person name="McNew L.A."/>
            <person name="Daligault H."/>
            <person name="Chapman C."/>
            <person name="Bruce D."/>
            <person name="Karavis M."/>
            <person name="Krepps M."/>
            <person name="McGregor P.A."/>
            <person name="Hong C."/>
            <person name="Park K.H."/>
            <person name="Akmal A."/>
            <person name="Feldman A."/>
            <person name="Lin J.S."/>
            <person name="Chang W.E."/>
            <person name="Higgs B.W."/>
            <person name="Demirev P."/>
            <person name="Lindquist J."/>
            <person name="Liem A."/>
            <person name="Fochler E."/>
            <person name="Read T.D."/>
            <person name="Tapia R."/>
            <person name="Johnson S."/>
            <person name="Bishop-Lilly K.A."/>
            <person name="Detter C."/>
            <person name="Han C."/>
            <person name="Sozhamannan S."/>
            <person name="Rosenzweig C.N."/>
            <person name="Skowronski E.W."/>
        </authorList>
    </citation>
    <scope>NUCLEOTIDE SEQUENCE [LARGE SCALE GENOMIC DNA]</scope>
    <source>
        <strain evidence="4 5">CC-PW-9</strain>
    </source>
</reference>
<dbReference type="PANTHER" id="PTHR47739">
    <property type="entry name" value="TRNA1(VAL) (ADENINE(37)-N6)-METHYLTRANSFERASE"/>
    <property type="match status" value="1"/>
</dbReference>
<organism evidence="4 5">
    <name type="scientific">Idiomarina tyrosinivorans</name>
    <dbReference type="NCBI Taxonomy" id="1445662"/>
    <lineage>
        <taxon>Bacteria</taxon>
        <taxon>Pseudomonadati</taxon>
        <taxon>Pseudomonadota</taxon>
        <taxon>Gammaproteobacteria</taxon>
        <taxon>Alteromonadales</taxon>
        <taxon>Idiomarinaceae</taxon>
        <taxon>Idiomarina</taxon>
    </lineage>
</organism>
<dbReference type="SUPFAM" id="SSF53335">
    <property type="entry name" value="S-adenosyl-L-methionine-dependent methyltransferases"/>
    <property type="match status" value="1"/>
</dbReference>
<comment type="caution">
    <text evidence="4">The sequence shown here is derived from an EMBL/GenBank/DDBJ whole genome shotgun (WGS) entry which is preliminary data.</text>
</comment>
<gene>
    <name evidence="4" type="ORF">CWI84_04120</name>
</gene>
<keyword evidence="5" id="KW-1185">Reference proteome</keyword>
<dbReference type="PANTHER" id="PTHR47739:SF1">
    <property type="entry name" value="TRNA1(VAL) (ADENINE(37)-N6)-METHYLTRANSFERASE"/>
    <property type="match status" value="1"/>
</dbReference>